<keyword evidence="12" id="KW-1185">Reference proteome</keyword>
<evidence type="ECO:0000256" key="1">
    <source>
        <dbReference type="ARBA" id="ARBA00001961"/>
    </source>
</evidence>
<proteinExistence type="inferred from homology"/>
<dbReference type="AlphaFoldDB" id="A0A445E5Z4"/>
<dbReference type="Pfam" id="PF14226">
    <property type="entry name" value="DIOX_N"/>
    <property type="match status" value="1"/>
</dbReference>
<dbReference type="SMR" id="A0A445E5Z4"/>
<evidence type="ECO:0000256" key="3">
    <source>
        <dbReference type="ARBA" id="ARBA00022723"/>
    </source>
</evidence>
<dbReference type="InterPro" id="IPR027443">
    <property type="entry name" value="IPNS-like_sf"/>
</dbReference>
<dbReference type="GO" id="GO:0046872">
    <property type="term" value="F:metal ion binding"/>
    <property type="evidence" value="ECO:0007669"/>
    <property type="project" value="UniProtKB-KW"/>
</dbReference>
<comment type="pathway">
    <text evidence="6">Plant hormone biosynthesis; gibberellin biosynthesis.</text>
</comment>
<protein>
    <recommendedName>
        <fullName evidence="10">Fe2OG dioxygenase domain-containing protein</fullName>
    </recommendedName>
</protein>
<evidence type="ECO:0000313" key="12">
    <source>
        <dbReference type="Proteomes" id="UP000289738"/>
    </source>
</evidence>
<name>A0A445E5Z4_ARAHY</name>
<dbReference type="SUPFAM" id="SSF51197">
    <property type="entry name" value="Clavaminate synthase-like"/>
    <property type="match status" value="1"/>
</dbReference>
<dbReference type="OrthoDB" id="288590at2759"/>
<comment type="cofactor">
    <cofactor evidence="1">
        <name>L-ascorbate</name>
        <dbReference type="ChEBI" id="CHEBI:38290"/>
    </cofactor>
</comment>
<dbReference type="InterPro" id="IPR026992">
    <property type="entry name" value="DIOX_N"/>
</dbReference>
<dbReference type="STRING" id="3818.A0A445E5Z4"/>
<evidence type="ECO:0000313" key="11">
    <source>
        <dbReference type="EMBL" id="RYR70868.1"/>
    </source>
</evidence>
<comment type="caution">
    <text evidence="11">The sequence shown here is derived from an EMBL/GenBank/DDBJ whole genome shotgun (WGS) entry which is preliminary data.</text>
</comment>
<dbReference type="PANTHER" id="PTHR47990">
    <property type="entry name" value="2-OXOGLUTARATE (2OG) AND FE(II)-DEPENDENT OXYGENASE SUPERFAMILY PROTEIN-RELATED"/>
    <property type="match status" value="1"/>
</dbReference>
<keyword evidence="3 9" id="KW-0479">Metal-binding</keyword>
<dbReference type="FunFam" id="2.60.120.330:FF:000003">
    <property type="entry name" value="Gibberellin 20 oxidase 2"/>
    <property type="match status" value="1"/>
</dbReference>
<dbReference type="Gramene" id="arahy.Tifrunner.gnm2.ann2.Ah02g353500.1">
    <property type="protein sequence ID" value="arahy.Tifrunner.gnm2.ann2.Ah02g353500.1-CDS"/>
    <property type="gene ID" value="arahy.Tifrunner.gnm2.ann2.Ah02g353500"/>
</dbReference>
<dbReference type="Gene3D" id="2.60.120.330">
    <property type="entry name" value="B-lactam Antibiotic, Isopenicillin N Synthase, Chain"/>
    <property type="match status" value="1"/>
</dbReference>
<dbReference type="InterPro" id="IPR044861">
    <property type="entry name" value="IPNS-like_FE2OG_OXY"/>
</dbReference>
<feature type="domain" description="Fe2OG dioxygenase" evidence="10">
    <location>
        <begin position="213"/>
        <end position="313"/>
    </location>
</feature>
<dbReference type="GO" id="GO:0009686">
    <property type="term" value="P:gibberellin biosynthetic process"/>
    <property type="evidence" value="ECO:0007669"/>
    <property type="project" value="UniProtKB-ARBA"/>
</dbReference>
<dbReference type="EMBL" id="SDMP01000002">
    <property type="protein sequence ID" value="RYR70868.1"/>
    <property type="molecule type" value="Genomic_DNA"/>
</dbReference>
<evidence type="ECO:0000256" key="6">
    <source>
        <dbReference type="ARBA" id="ARBA00037909"/>
    </source>
</evidence>
<dbReference type="InterPro" id="IPR005123">
    <property type="entry name" value="Oxoglu/Fe-dep_dioxygenase_dom"/>
</dbReference>
<organism evidence="11 12">
    <name type="scientific">Arachis hypogaea</name>
    <name type="common">Peanut</name>
    <dbReference type="NCBI Taxonomy" id="3818"/>
    <lineage>
        <taxon>Eukaryota</taxon>
        <taxon>Viridiplantae</taxon>
        <taxon>Streptophyta</taxon>
        <taxon>Embryophyta</taxon>
        <taxon>Tracheophyta</taxon>
        <taxon>Spermatophyta</taxon>
        <taxon>Magnoliopsida</taxon>
        <taxon>eudicotyledons</taxon>
        <taxon>Gunneridae</taxon>
        <taxon>Pentapetalae</taxon>
        <taxon>rosids</taxon>
        <taxon>fabids</taxon>
        <taxon>Fabales</taxon>
        <taxon>Fabaceae</taxon>
        <taxon>Papilionoideae</taxon>
        <taxon>50 kb inversion clade</taxon>
        <taxon>dalbergioids sensu lato</taxon>
        <taxon>Dalbergieae</taxon>
        <taxon>Pterocarpus clade</taxon>
        <taxon>Arachis</taxon>
    </lineage>
</organism>
<evidence type="ECO:0000259" key="10">
    <source>
        <dbReference type="PROSITE" id="PS51471"/>
    </source>
</evidence>
<dbReference type="InterPro" id="IPR050231">
    <property type="entry name" value="Iron_ascorbate_oxido_reductase"/>
</dbReference>
<gene>
    <name evidence="11" type="ORF">Ahy_A02g005171</name>
</gene>
<dbReference type="PROSITE" id="PS51471">
    <property type="entry name" value="FE2OG_OXY"/>
    <property type="match status" value="1"/>
</dbReference>
<keyword evidence="5 9" id="KW-0408">Iron</keyword>
<sequence>MAQPVFVSSPQIPKEDEKIVFDSSVMSYETTIPKKFIWPDEFKPRQDILELQVPEIDMKAFHSGDPKVISNLCSKIDEACKKHGFFHVVNHGVDAELIAKAHVLTDDFFGMSLAEKQKAQRTLTDFRGYASSFTGRFSTKLPWKETLTFPYSAENSCKNVEEYFVNALGEDFRHFGEFYEKYCDAMSNLALQIMELVGMSLGVGKYFRDYFEENNSIMRLNYYPLCQTPDLTLGTGPHSDPNSLTILHDDQVAGLQVFLDGQWYLVPPRQGVFVVNIGDTFTALSNGVYKSCLHRAVVNDKSARKSLAFFLCPRRDKIVNPPKKLITEENPRKYPDFKWPTLHEFTQKHYRVDAGTLETFSKWLLDNKTSTN</sequence>
<keyword evidence="4 9" id="KW-0560">Oxidoreductase</keyword>
<reference evidence="11 12" key="1">
    <citation type="submission" date="2019-01" db="EMBL/GenBank/DDBJ databases">
        <title>Sequencing of cultivated peanut Arachis hypogaea provides insights into genome evolution and oil improvement.</title>
        <authorList>
            <person name="Chen X."/>
        </authorList>
    </citation>
    <scope>NUCLEOTIDE SEQUENCE [LARGE SCALE GENOMIC DNA]</scope>
    <source>
        <strain evidence="12">cv. Fuhuasheng</strain>
        <tissue evidence="11">Leaves</tissue>
    </source>
</reference>
<evidence type="ECO:0000256" key="5">
    <source>
        <dbReference type="ARBA" id="ARBA00023004"/>
    </source>
</evidence>
<dbReference type="Proteomes" id="UP000289738">
    <property type="component" value="Chromosome A02"/>
</dbReference>
<evidence type="ECO:0000256" key="9">
    <source>
        <dbReference type="RuleBase" id="RU003682"/>
    </source>
</evidence>
<evidence type="ECO:0000256" key="2">
    <source>
        <dbReference type="ARBA" id="ARBA00004972"/>
    </source>
</evidence>
<accession>A0A445E5Z4</accession>
<dbReference type="PRINTS" id="PR00682">
    <property type="entry name" value="IPNSYNTHASE"/>
</dbReference>
<comment type="similarity">
    <text evidence="7">Belongs to the iron/ascorbate-dependent oxidoreductase family. GA20OX subfamily.</text>
</comment>
<evidence type="ECO:0000256" key="7">
    <source>
        <dbReference type="ARBA" id="ARBA00043997"/>
    </source>
</evidence>
<comment type="catalytic activity">
    <reaction evidence="8">
        <text>gibberellin A12 + 2 2-oxoglutarate + 3 O2 + H(+) = gibberellin A9 + 2 succinate + 3 CO2 + 2 H2O</text>
        <dbReference type="Rhea" id="RHEA:60772"/>
        <dbReference type="ChEBI" id="CHEBI:15377"/>
        <dbReference type="ChEBI" id="CHEBI:15378"/>
        <dbReference type="ChEBI" id="CHEBI:15379"/>
        <dbReference type="ChEBI" id="CHEBI:16526"/>
        <dbReference type="ChEBI" id="CHEBI:16810"/>
        <dbReference type="ChEBI" id="CHEBI:30031"/>
        <dbReference type="ChEBI" id="CHEBI:58627"/>
        <dbReference type="ChEBI" id="CHEBI:73255"/>
    </reaction>
    <physiologicalReaction direction="left-to-right" evidence="8">
        <dbReference type="Rhea" id="RHEA:60773"/>
    </physiologicalReaction>
</comment>
<comment type="pathway">
    <text evidence="2">Hormone biosynthesis.</text>
</comment>
<dbReference type="Pfam" id="PF03171">
    <property type="entry name" value="2OG-FeII_Oxy"/>
    <property type="match status" value="1"/>
</dbReference>
<evidence type="ECO:0000256" key="8">
    <source>
        <dbReference type="ARBA" id="ARBA00050508"/>
    </source>
</evidence>
<dbReference type="GO" id="GO:0045544">
    <property type="term" value="F:gibberellin 20-oxidase activity"/>
    <property type="evidence" value="ECO:0007669"/>
    <property type="project" value="UniProtKB-ARBA"/>
</dbReference>
<evidence type="ECO:0000256" key="4">
    <source>
        <dbReference type="ARBA" id="ARBA00023002"/>
    </source>
</evidence>